<feature type="domain" description="DUF11" evidence="3">
    <location>
        <begin position="1112"/>
        <end position="1223"/>
    </location>
</feature>
<dbReference type="OrthoDB" id="5711096at2"/>
<dbReference type="Gene3D" id="2.130.10.10">
    <property type="entry name" value="YVTN repeat-like/Quinoprotein amine dehydrogenase"/>
    <property type="match status" value="2"/>
</dbReference>
<dbReference type="AlphaFoldDB" id="A0A411HGI5"/>
<keyword evidence="2" id="KW-0812">Transmembrane</keyword>
<feature type="domain" description="DUF11" evidence="3">
    <location>
        <begin position="993"/>
        <end position="1103"/>
    </location>
</feature>
<dbReference type="InterPro" id="IPR001434">
    <property type="entry name" value="OmcB-like_DUF11"/>
</dbReference>
<dbReference type="NCBIfam" id="TIGR01451">
    <property type="entry name" value="B_ant_repeat"/>
    <property type="match status" value="2"/>
</dbReference>
<dbReference type="InterPro" id="IPR047589">
    <property type="entry name" value="DUF11_rpt"/>
</dbReference>
<dbReference type="PANTHER" id="PTHR34819:SF3">
    <property type="entry name" value="CELL SURFACE PROTEIN"/>
    <property type="match status" value="1"/>
</dbReference>
<dbReference type="SUPFAM" id="SSF110296">
    <property type="entry name" value="Oligoxyloglucan reducing end-specific cellobiohydrolase"/>
    <property type="match status" value="1"/>
</dbReference>
<evidence type="ECO:0000259" key="3">
    <source>
        <dbReference type="Pfam" id="PF01345"/>
    </source>
</evidence>
<dbReference type="InterPro" id="IPR051172">
    <property type="entry name" value="Chlamydia_OmcB"/>
</dbReference>
<keyword evidence="5" id="KW-1185">Reference proteome</keyword>
<sequence>MDRLRRVKPHSVPCRVMPNQGHGGYSPNPCQPPRLGQWQQQSYAGANMRKISAAVFATCIASVTAFAFFHSSLQNWWHDHESLIDDGDGDGDTPPDPDFWITRNTYPTGKFDPTWAAQAAVEERAMTAAIPAGVKTYNKALVPNSPLTLLPGHFVPLGPMPENNTQNTYGSVSGRANVIVVDPVDPTIAYMGSDGGGIWKTTTCCSLTAPPANTTSWQVVTDVPEVTGLSISDITIDPHDHNTIYAGTGDLNFGSFSFGAVGVLKSSDQGQSWRVLGTDKFSPYYAGISGVFPQYQAIGKVIVDPNNANNVIAGTKTSVYFSYDAGENWTGPCYTNAYATGGTPQRQDVTGLQAVNNGDGTTRLYVAIGTRGSATPVQSDLDQNGSNGVYRLSAIPSGGCPATGDWALLNSGWPAGTGNGVPQLNFGRIELAISPDQPNTMYAMLQSLQTSPSTKYQVLGVWRSDNAGDTWVQKASNNGTTSGSTNNILGCESSSFGGGGQMWYDARLTVQPGNPEITFLTGYDLYRSTNGGSNYSDVTCGWGTKPTGTLDHVHVDQHALAFFPGNPDKMLIGTDGGVFYTENATSTAPLPSFRQLNTTINSIEFYFGDITANFANSATPAIGAGAQDNGCSATKFTGTPTGPVQWTSNCSGDGTMNKIEPINNVWFNSSQYGSLARSLTYGNANPLSGSFSTASANTGGTWGGTGDLSASIFAMSYDIYKWGVLDAPGSGCTTAGGCNHMLAGTNRLWETTDLANSSATTMRASWKARTPNLTKQNLIIGADNRSYINYVAYSFSDPTVAAVGTNDGNVQIVFGLGTAATANCPATLPATDPNCATAVNVTDNNNVLPNRPIFGVRFDPQNALVAYAAVGGFNQNTPGQPGHVFQVTCSAYNCPSFTWKDKTGNLPNVPVEQIMPNPNLPQQVFAGTDWGLYYTDDITVNSPVWYAFEGFPRAMVWELVVDRGFTTLAAFTRSRGAWAWPLPNAAVGTPVADLSVTNSGPANSTVGSNVSYVVTITNNGPDTAQNVVLNNPTPAGLTLISVNGDCAILPCNFAGIGNGVSKTTTITYTIPAAYSGSNPIVDSASVSSDSSDLVPANNTASVNTTLPGTGADVQLTISAPATAPPGKAITYTYTVTNNGPAAATAVQLADTLPPGLTFASNSGDCTSAFPCTFGTLAPSQSKTVTTTVCVPKNYSGSNPIAFSGVASATSSDPVTSNNSANTTTALITDVIFLDDFESCP</sequence>
<feature type="transmembrane region" description="Helical" evidence="2">
    <location>
        <begin position="51"/>
        <end position="69"/>
    </location>
</feature>
<dbReference type="InterPro" id="IPR015943">
    <property type="entry name" value="WD40/YVTN_repeat-like_dom_sf"/>
</dbReference>
<protein>
    <submittedName>
        <fullName evidence="4">DUF11 domain-containing protein</fullName>
    </submittedName>
</protein>
<name>A0A411HGI5_9GAMM</name>
<feature type="region of interest" description="Disordered" evidence="1">
    <location>
        <begin position="1"/>
        <end position="26"/>
    </location>
</feature>
<evidence type="ECO:0000313" key="5">
    <source>
        <dbReference type="Proteomes" id="UP000291562"/>
    </source>
</evidence>
<accession>A0A411HGI5</accession>
<dbReference type="KEGG" id="xbc:ELE36_03670"/>
<dbReference type="EMBL" id="CP035704">
    <property type="protein sequence ID" value="QBB69550.1"/>
    <property type="molecule type" value="Genomic_DNA"/>
</dbReference>
<dbReference type="Gene3D" id="2.60.40.10">
    <property type="entry name" value="Immunoglobulins"/>
    <property type="match status" value="2"/>
</dbReference>
<reference evidence="4 5" key="1">
    <citation type="submission" date="2019-01" db="EMBL/GenBank/DDBJ databases">
        <title>Pseudolysobacter antarctica gen. nov., sp. nov., isolated from Fildes Peninsula, Antarctica.</title>
        <authorList>
            <person name="Wei Z."/>
            <person name="Peng F."/>
        </authorList>
    </citation>
    <scope>NUCLEOTIDE SEQUENCE [LARGE SCALE GENOMIC DNA]</scope>
    <source>
        <strain evidence="4 5">AQ6-296</strain>
    </source>
</reference>
<evidence type="ECO:0000313" key="4">
    <source>
        <dbReference type="EMBL" id="QBB69550.1"/>
    </source>
</evidence>
<keyword evidence="2" id="KW-0472">Membrane</keyword>
<evidence type="ECO:0000256" key="2">
    <source>
        <dbReference type="SAM" id="Phobius"/>
    </source>
</evidence>
<dbReference type="InterPro" id="IPR013783">
    <property type="entry name" value="Ig-like_fold"/>
</dbReference>
<keyword evidence="2" id="KW-1133">Transmembrane helix</keyword>
<dbReference type="Pfam" id="PF01345">
    <property type="entry name" value="DUF11"/>
    <property type="match status" value="2"/>
</dbReference>
<dbReference type="Proteomes" id="UP000291562">
    <property type="component" value="Chromosome"/>
</dbReference>
<organism evidence="4 5">
    <name type="scientific">Pseudolysobacter antarcticus</name>
    <dbReference type="NCBI Taxonomy" id="2511995"/>
    <lineage>
        <taxon>Bacteria</taxon>
        <taxon>Pseudomonadati</taxon>
        <taxon>Pseudomonadota</taxon>
        <taxon>Gammaproteobacteria</taxon>
        <taxon>Lysobacterales</taxon>
        <taxon>Rhodanobacteraceae</taxon>
        <taxon>Pseudolysobacter</taxon>
    </lineage>
</organism>
<evidence type="ECO:0000256" key="1">
    <source>
        <dbReference type="SAM" id="MobiDB-lite"/>
    </source>
</evidence>
<gene>
    <name evidence="4" type="ORF">ELE36_03670</name>
</gene>
<dbReference type="PANTHER" id="PTHR34819">
    <property type="entry name" value="LARGE CYSTEINE-RICH PERIPLASMIC PROTEIN OMCB"/>
    <property type="match status" value="1"/>
</dbReference>
<proteinExistence type="predicted"/>